<dbReference type="EMBL" id="CVRI01000067">
    <property type="protein sequence ID" value="CRL06527.1"/>
    <property type="molecule type" value="Genomic_DNA"/>
</dbReference>
<reference evidence="1 2" key="1">
    <citation type="submission" date="2015-04" db="EMBL/GenBank/DDBJ databases">
        <authorList>
            <person name="Syromyatnikov M.Y."/>
            <person name="Popov V.N."/>
        </authorList>
    </citation>
    <scope>NUCLEOTIDE SEQUENCE [LARGE SCALE GENOMIC DNA]</scope>
</reference>
<dbReference type="AlphaFoldDB" id="A0A1J1J2B2"/>
<keyword evidence="2" id="KW-1185">Reference proteome</keyword>
<proteinExistence type="predicted"/>
<name>A0A1J1J2B2_9DIPT</name>
<evidence type="ECO:0000313" key="1">
    <source>
        <dbReference type="EMBL" id="CRL06527.1"/>
    </source>
</evidence>
<sequence length="102" mass="11966">MATDESQGKNKINDTNCKKHNFSGKTFSTIKSGGDMRDAKQNIKLEFMVNIKIADYLCWSHKMLPGLLIQMLRRVKVFIQNRFVIFHRENQPALDKWEHKGR</sequence>
<accession>A0A1J1J2B2</accession>
<protein>
    <submittedName>
        <fullName evidence="1">CLUMA_CG019662, isoform A</fullName>
    </submittedName>
</protein>
<organism evidence="1 2">
    <name type="scientific">Clunio marinus</name>
    <dbReference type="NCBI Taxonomy" id="568069"/>
    <lineage>
        <taxon>Eukaryota</taxon>
        <taxon>Metazoa</taxon>
        <taxon>Ecdysozoa</taxon>
        <taxon>Arthropoda</taxon>
        <taxon>Hexapoda</taxon>
        <taxon>Insecta</taxon>
        <taxon>Pterygota</taxon>
        <taxon>Neoptera</taxon>
        <taxon>Endopterygota</taxon>
        <taxon>Diptera</taxon>
        <taxon>Nematocera</taxon>
        <taxon>Chironomoidea</taxon>
        <taxon>Chironomidae</taxon>
        <taxon>Clunio</taxon>
    </lineage>
</organism>
<gene>
    <name evidence="1" type="ORF">CLUMA_CG019662</name>
</gene>
<evidence type="ECO:0000313" key="2">
    <source>
        <dbReference type="Proteomes" id="UP000183832"/>
    </source>
</evidence>
<dbReference type="Proteomes" id="UP000183832">
    <property type="component" value="Unassembled WGS sequence"/>
</dbReference>